<keyword evidence="1 3" id="KW-0807">Transducer</keyword>
<dbReference type="PROSITE" id="PS50885">
    <property type="entry name" value="HAMP"/>
    <property type="match status" value="1"/>
</dbReference>
<dbReference type="PANTHER" id="PTHR32089">
    <property type="entry name" value="METHYL-ACCEPTING CHEMOTAXIS PROTEIN MCPB"/>
    <property type="match status" value="1"/>
</dbReference>
<dbReference type="GO" id="GO:0016020">
    <property type="term" value="C:membrane"/>
    <property type="evidence" value="ECO:0007669"/>
    <property type="project" value="InterPro"/>
</dbReference>
<evidence type="ECO:0000256" key="2">
    <source>
        <dbReference type="ARBA" id="ARBA00029447"/>
    </source>
</evidence>
<proteinExistence type="inferred from homology"/>
<evidence type="ECO:0000256" key="3">
    <source>
        <dbReference type="PROSITE-ProRule" id="PRU00284"/>
    </source>
</evidence>
<evidence type="ECO:0000259" key="6">
    <source>
        <dbReference type="PROSITE" id="PS50885"/>
    </source>
</evidence>
<dbReference type="CDD" id="cd06225">
    <property type="entry name" value="HAMP"/>
    <property type="match status" value="1"/>
</dbReference>
<organism evidence="7 8">
    <name type="scientific">Marinisporobacter balticus</name>
    <dbReference type="NCBI Taxonomy" id="2018667"/>
    <lineage>
        <taxon>Bacteria</taxon>
        <taxon>Bacillati</taxon>
        <taxon>Bacillota</taxon>
        <taxon>Clostridia</taxon>
        <taxon>Peptostreptococcales</taxon>
        <taxon>Thermotaleaceae</taxon>
        <taxon>Marinisporobacter</taxon>
    </lineage>
</organism>
<dbReference type="SUPFAM" id="SSF58104">
    <property type="entry name" value="Methyl-accepting chemotaxis protein (MCP) signaling domain"/>
    <property type="match status" value="1"/>
</dbReference>
<evidence type="ECO:0000313" key="8">
    <source>
        <dbReference type="Proteomes" id="UP000294919"/>
    </source>
</evidence>
<reference evidence="7 8" key="1">
    <citation type="submission" date="2019-03" db="EMBL/GenBank/DDBJ databases">
        <title>Genomic Encyclopedia of Type Strains, Phase IV (KMG-IV): sequencing the most valuable type-strain genomes for metagenomic binning, comparative biology and taxonomic classification.</title>
        <authorList>
            <person name="Goeker M."/>
        </authorList>
    </citation>
    <scope>NUCLEOTIDE SEQUENCE [LARGE SCALE GENOMIC DNA]</scope>
    <source>
        <strain evidence="7 8">DSM 102940</strain>
    </source>
</reference>
<keyword evidence="4" id="KW-0812">Transmembrane</keyword>
<evidence type="ECO:0000313" key="7">
    <source>
        <dbReference type="EMBL" id="TCO70646.1"/>
    </source>
</evidence>
<feature type="transmembrane region" description="Helical" evidence="4">
    <location>
        <begin position="264"/>
        <end position="282"/>
    </location>
</feature>
<dbReference type="CDD" id="cd12912">
    <property type="entry name" value="PDC2_MCP_like"/>
    <property type="match status" value="1"/>
</dbReference>
<gene>
    <name evidence="7" type="ORF">EV214_12516</name>
</gene>
<dbReference type="InterPro" id="IPR004089">
    <property type="entry name" value="MCPsignal_dom"/>
</dbReference>
<dbReference type="GO" id="GO:0007165">
    <property type="term" value="P:signal transduction"/>
    <property type="evidence" value="ECO:0007669"/>
    <property type="project" value="UniProtKB-KW"/>
</dbReference>
<dbReference type="Gene3D" id="6.10.340.10">
    <property type="match status" value="1"/>
</dbReference>
<evidence type="ECO:0000256" key="4">
    <source>
        <dbReference type="SAM" id="Phobius"/>
    </source>
</evidence>
<dbReference type="AlphaFoldDB" id="A0A4R2KJ93"/>
<dbReference type="SMART" id="SM00283">
    <property type="entry name" value="MA"/>
    <property type="match status" value="1"/>
</dbReference>
<keyword evidence="4" id="KW-0472">Membrane</keyword>
<evidence type="ECO:0000256" key="1">
    <source>
        <dbReference type="ARBA" id="ARBA00023224"/>
    </source>
</evidence>
<dbReference type="PANTHER" id="PTHR32089:SF112">
    <property type="entry name" value="LYSOZYME-LIKE PROTEIN-RELATED"/>
    <property type="match status" value="1"/>
</dbReference>
<keyword evidence="4" id="KW-1133">Transmembrane helix</keyword>
<dbReference type="RefSeq" id="WP_132246966.1">
    <property type="nucleotide sequence ID" value="NZ_SLWV01000025.1"/>
</dbReference>
<dbReference type="Gene3D" id="3.30.450.20">
    <property type="entry name" value="PAS domain"/>
    <property type="match status" value="1"/>
</dbReference>
<comment type="caution">
    <text evidence="7">The sequence shown here is derived from an EMBL/GenBank/DDBJ whole genome shotgun (WGS) entry which is preliminary data.</text>
</comment>
<feature type="domain" description="Methyl-accepting transducer" evidence="5">
    <location>
        <begin position="381"/>
        <end position="638"/>
    </location>
</feature>
<dbReference type="Gene3D" id="1.10.287.950">
    <property type="entry name" value="Methyl-accepting chemotaxis protein"/>
    <property type="match status" value="1"/>
</dbReference>
<evidence type="ECO:0000259" key="5">
    <source>
        <dbReference type="PROSITE" id="PS50111"/>
    </source>
</evidence>
<dbReference type="SMART" id="SM00304">
    <property type="entry name" value="HAMP"/>
    <property type="match status" value="1"/>
</dbReference>
<name>A0A4R2KJ93_9FIRM</name>
<dbReference type="CDD" id="cd11386">
    <property type="entry name" value="MCP_signal"/>
    <property type="match status" value="1"/>
</dbReference>
<dbReference type="PROSITE" id="PS50111">
    <property type="entry name" value="CHEMOTAXIS_TRANSDUC_2"/>
    <property type="match status" value="1"/>
</dbReference>
<protein>
    <submittedName>
        <fullName evidence="7">Methyl-accepting chemotaxis protein</fullName>
    </submittedName>
</protein>
<dbReference type="OrthoDB" id="369336at2"/>
<dbReference type="Proteomes" id="UP000294919">
    <property type="component" value="Unassembled WGS sequence"/>
</dbReference>
<keyword evidence="8" id="KW-1185">Reference proteome</keyword>
<feature type="transmembrane region" description="Helical" evidence="4">
    <location>
        <begin position="288"/>
        <end position="307"/>
    </location>
</feature>
<sequence>MKLRMKILIPIITILILSITSLGVFGFIKVKDIAIKMLNNELVNALRTVEGTMKERLDIMDITKESLNNKNIFLAKSVAEIIASDNNMLTTKNMIQLAKELGVDEIHVTDKDGKLAYGTSEEFFGFDFHSDEQTKPFLKILEDENFTMAQEPTKRGTDGKLFQYIGVSRIDQPGIVQIGVRPEVIEELMSKMDLQALVERINIGEDGSVFILDKNGIEIANPIKKYIGIDVGKYDWGKEIMRKGEGSIRYELDGMDKHIQFKRVNDYIIVATIPASVYLIHINELKSNMIIILITSIVLAVLLISVFTNKNVIKPLKELVAAMEGAGNGDFRVTLSVKSKDEIGLLSSSFNKMTENIKKLVKDVQEIAINSENTSQIIAATAEEMGISSTDVARSIQEIAAGATSQAIEAGEGLNVINILAEKIVAISDKSQITVSNATNMKDKNEFGIKTVAALKDKFGENNKATMEVAEKIQELSSKSQSIGNIINAINGIAEQTNLLALNAAIEAARAGEAGKGFAVVAEEVRKLAEESSVATNEIQKIIEAISQVIINTEKTMDHASQLVEEVDSSLEDTSEAFSEIKISAHEVLNNIELLSNDVDEINTSKDKVIMSIENISAITEESAAATQQVSAAAEEQTASIEETVSGIQELDSMLKTLSESVKVFKV</sequence>
<dbReference type="Pfam" id="PF00672">
    <property type="entry name" value="HAMP"/>
    <property type="match status" value="1"/>
</dbReference>
<feature type="domain" description="HAMP" evidence="6">
    <location>
        <begin position="310"/>
        <end position="362"/>
    </location>
</feature>
<comment type="similarity">
    <text evidence="2">Belongs to the methyl-accepting chemotaxis (MCP) protein family.</text>
</comment>
<dbReference type="Pfam" id="PF00015">
    <property type="entry name" value="MCPsignal"/>
    <property type="match status" value="1"/>
</dbReference>
<feature type="transmembrane region" description="Helical" evidence="4">
    <location>
        <begin position="6"/>
        <end position="28"/>
    </location>
</feature>
<dbReference type="EMBL" id="SLWV01000025">
    <property type="protein sequence ID" value="TCO70646.1"/>
    <property type="molecule type" value="Genomic_DNA"/>
</dbReference>
<dbReference type="InterPro" id="IPR003660">
    <property type="entry name" value="HAMP_dom"/>
</dbReference>
<accession>A0A4R2KJ93</accession>